<accession>A0A316TSA6</accession>
<dbReference type="PANTHER" id="PTHR32024:SF1">
    <property type="entry name" value="KTR SYSTEM POTASSIUM UPTAKE PROTEIN B"/>
    <property type="match status" value="1"/>
</dbReference>
<keyword evidence="4 8" id="KW-0812">Transmembrane</keyword>
<feature type="transmembrane region" description="Helical" evidence="8">
    <location>
        <begin position="581"/>
        <end position="602"/>
    </location>
</feature>
<dbReference type="OrthoDB" id="9810952at2"/>
<feature type="transmembrane region" description="Helical" evidence="8">
    <location>
        <begin position="216"/>
        <end position="235"/>
    </location>
</feature>
<organism evidence="9 10">
    <name type="scientific">Rhodohalobacter mucosus</name>
    <dbReference type="NCBI Taxonomy" id="2079485"/>
    <lineage>
        <taxon>Bacteria</taxon>
        <taxon>Pseudomonadati</taxon>
        <taxon>Balneolota</taxon>
        <taxon>Balneolia</taxon>
        <taxon>Balneolales</taxon>
        <taxon>Balneolaceae</taxon>
        <taxon>Rhodohalobacter</taxon>
    </lineage>
</organism>
<feature type="transmembrane region" description="Helical" evidence="8">
    <location>
        <begin position="302"/>
        <end position="320"/>
    </location>
</feature>
<keyword evidence="2" id="KW-0813">Transport</keyword>
<feature type="transmembrane region" description="Helical" evidence="8">
    <location>
        <begin position="247"/>
        <end position="271"/>
    </location>
</feature>
<evidence type="ECO:0000256" key="6">
    <source>
        <dbReference type="ARBA" id="ARBA00023065"/>
    </source>
</evidence>
<feature type="transmembrane region" description="Helical" evidence="8">
    <location>
        <begin position="521"/>
        <end position="546"/>
    </location>
</feature>
<feature type="transmembrane region" description="Helical" evidence="8">
    <location>
        <begin position="332"/>
        <end position="351"/>
    </location>
</feature>
<evidence type="ECO:0000313" key="9">
    <source>
        <dbReference type="EMBL" id="PWN06521.1"/>
    </source>
</evidence>
<keyword evidence="6" id="KW-0406">Ion transport</keyword>
<name>A0A316TSA6_9BACT</name>
<comment type="caution">
    <text evidence="9">The sequence shown here is derived from an EMBL/GenBank/DDBJ whole genome shotgun (WGS) entry which is preliminary data.</text>
</comment>
<evidence type="ECO:0000256" key="4">
    <source>
        <dbReference type="ARBA" id="ARBA00022692"/>
    </source>
</evidence>
<keyword evidence="3" id="KW-1003">Cell membrane</keyword>
<feature type="transmembrane region" description="Helical" evidence="8">
    <location>
        <begin position="48"/>
        <end position="70"/>
    </location>
</feature>
<dbReference type="GO" id="GO:0008324">
    <property type="term" value="F:monoatomic cation transmembrane transporter activity"/>
    <property type="evidence" value="ECO:0007669"/>
    <property type="project" value="InterPro"/>
</dbReference>
<dbReference type="GO" id="GO:0005886">
    <property type="term" value="C:plasma membrane"/>
    <property type="evidence" value="ECO:0007669"/>
    <property type="project" value="UniProtKB-SubCell"/>
</dbReference>
<evidence type="ECO:0000256" key="1">
    <source>
        <dbReference type="ARBA" id="ARBA00004651"/>
    </source>
</evidence>
<keyword evidence="5 8" id="KW-1133">Transmembrane helix</keyword>
<dbReference type="PANTHER" id="PTHR32024">
    <property type="entry name" value="TRK SYSTEM POTASSIUM UPTAKE PROTEIN TRKG-RELATED"/>
    <property type="match status" value="1"/>
</dbReference>
<dbReference type="Proteomes" id="UP000245533">
    <property type="component" value="Unassembled WGS sequence"/>
</dbReference>
<feature type="transmembrane region" description="Helical" evidence="8">
    <location>
        <begin position="461"/>
        <end position="479"/>
    </location>
</feature>
<keyword evidence="7 8" id="KW-0472">Membrane</keyword>
<feature type="transmembrane region" description="Helical" evidence="8">
    <location>
        <begin position="186"/>
        <end position="204"/>
    </location>
</feature>
<evidence type="ECO:0000256" key="3">
    <source>
        <dbReference type="ARBA" id="ARBA00022475"/>
    </source>
</evidence>
<feature type="transmembrane region" description="Helical" evidence="8">
    <location>
        <begin position="82"/>
        <end position="101"/>
    </location>
</feature>
<evidence type="ECO:0000256" key="7">
    <source>
        <dbReference type="ARBA" id="ARBA00023136"/>
    </source>
</evidence>
<comment type="subcellular location">
    <subcellularLocation>
        <location evidence="1">Cell membrane</location>
        <topology evidence="1">Multi-pass membrane protein</topology>
    </subcellularLocation>
</comment>
<dbReference type="Pfam" id="PF02386">
    <property type="entry name" value="TrkH"/>
    <property type="match status" value="1"/>
</dbReference>
<gene>
    <name evidence="9" type="ORF">DDZ15_08340</name>
</gene>
<feature type="transmembrane region" description="Helical" evidence="8">
    <location>
        <begin position="152"/>
        <end position="174"/>
    </location>
</feature>
<dbReference type="RefSeq" id="WP_109646636.1">
    <property type="nucleotide sequence ID" value="NZ_QGGB01000006.1"/>
</dbReference>
<evidence type="ECO:0000256" key="5">
    <source>
        <dbReference type="ARBA" id="ARBA00022989"/>
    </source>
</evidence>
<evidence type="ECO:0000313" key="10">
    <source>
        <dbReference type="Proteomes" id="UP000245533"/>
    </source>
</evidence>
<dbReference type="GO" id="GO:0030001">
    <property type="term" value="P:metal ion transport"/>
    <property type="evidence" value="ECO:0007669"/>
    <property type="project" value="UniProtKB-ARBA"/>
</dbReference>
<evidence type="ECO:0000256" key="8">
    <source>
        <dbReference type="SAM" id="Phobius"/>
    </source>
</evidence>
<keyword evidence="10" id="KW-1185">Reference proteome</keyword>
<sequence length="620" mass="68536">MWPNLPYRWKWKLKRWTRHMGSIYEKVSFRFRFLQDDLYEFNRTASPWLHAFSILLSIMVFASLIFPLIFTDQREYIQITRITDQILLIAFGTYFYTRLLITPQKIQFLKSRWPEGIAGTLALFIGIELMVSDNTYLLYLLEQTGLTGAEQTLLILVQIYLVFLVAVKVIQAIPEILAKNINPARLVLLSFISVIIVGTLLLMLPSATVDGLGLNMIDALFMATSAVCVTGLIVVDTATHMSFFGQGVILVLIQLGGIGIITFATFLAMYLSGGIDLSDRNVLKETIPGEKVSTISKTMKRIVLLTFSIEFIGFIAYYFSWAEAIPDTGERIWFSLFHTVSAFCNAGFSLFTNSLSDPMNATFLPVNITTMVLIILGGIGFMTLWESVTRGKGKNRHKQFSIHSIIVFRMTAFLIITGTVLILIIEWNGLLAGETFGNKILYSAFQSITSRTAGFNTIDTAAIGAGATLIIIILMAIGASPSSTAGGLKTTTIYVLYRSMLANIIGTDRVEISNRTVPNAVILRAITSANLAFGVMVAGLVLLTIFEDFSFIDILFEQVSAFMTVGLSRGITGSLSDPGKLVIISSMFAGRVGMLTVAVAFAQKRPEPNYKYPEESVMVA</sequence>
<protein>
    <submittedName>
        <fullName evidence="9">Trk family potassium uptake protein</fullName>
    </submittedName>
</protein>
<dbReference type="InterPro" id="IPR003445">
    <property type="entry name" value="Cat_transpt"/>
</dbReference>
<feature type="transmembrane region" description="Helical" evidence="8">
    <location>
        <begin position="113"/>
        <end position="132"/>
    </location>
</feature>
<reference evidence="9 10" key="1">
    <citation type="submission" date="2018-05" db="EMBL/GenBank/DDBJ databases">
        <title>Rhodohalobacter halophilus gen. nov., sp. nov., a moderately halophilic member of the family Balneolaceae.</title>
        <authorList>
            <person name="Liu Z.-W."/>
        </authorList>
    </citation>
    <scope>NUCLEOTIDE SEQUENCE [LARGE SCALE GENOMIC DNA]</scope>
    <source>
        <strain evidence="9 10">8A47</strain>
    </source>
</reference>
<feature type="transmembrane region" description="Helical" evidence="8">
    <location>
        <begin position="406"/>
        <end position="425"/>
    </location>
</feature>
<dbReference type="AlphaFoldDB" id="A0A316TSA6"/>
<proteinExistence type="predicted"/>
<evidence type="ECO:0000256" key="2">
    <source>
        <dbReference type="ARBA" id="ARBA00022448"/>
    </source>
</evidence>
<dbReference type="EMBL" id="QGGB01000006">
    <property type="protein sequence ID" value="PWN06521.1"/>
    <property type="molecule type" value="Genomic_DNA"/>
</dbReference>
<feature type="transmembrane region" description="Helical" evidence="8">
    <location>
        <begin position="363"/>
        <end position="385"/>
    </location>
</feature>